<evidence type="ECO:0000313" key="3">
    <source>
        <dbReference type="Proteomes" id="UP001596408"/>
    </source>
</evidence>
<comment type="caution">
    <text evidence="2">The sequence shown here is derived from an EMBL/GenBank/DDBJ whole genome shotgun (WGS) entry which is preliminary data.</text>
</comment>
<evidence type="ECO:0000313" key="2">
    <source>
        <dbReference type="EMBL" id="MFC6825249.1"/>
    </source>
</evidence>
<evidence type="ECO:0000256" key="1">
    <source>
        <dbReference type="SAM" id="Phobius"/>
    </source>
</evidence>
<sequence length="217" mass="23540">MSDAHDDDGDDDESPFGLFGLSDTFKHIQKTFEPVRRVAADARETSRPVREQANNQWETFRAAEGSLENVAAANETVINATASAPNAMPDLESLFASAQKLDSVTAAQVDGLANTIGQAETPTRGVSRRRRRTTTAASEATPVFGLREYLRLFGSLIRSVINTITTKRQRELATKAAIGIVAVLIIAFPRLSQIPLAPVRAKNAVSTVNEWFPGDTD</sequence>
<keyword evidence="1" id="KW-0472">Membrane</keyword>
<keyword evidence="3" id="KW-1185">Reference proteome</keyword>
<gene>
    <name evidence="2" type="ORF">ACFQEV_09650</name>
</gene>
<dbReference type="EMBL" id="JBHSXH010000014">
    <property type="protein sequence ID" value="MFC6825249.1"/>
    <property type="molecule type" value="Genomic_DNA"/>
</dbReference>
<feature type="transmembrane region" description="Helical" evidence="1">
    <location>
        <begin position="172"/>
        <end position="191"/>
    </location>
</feature>
<organism evidence="2 3">
    <name type="scientific">Halopelagius fulvigenes</name>
    <dbReference type="NCBI Taxonomy" id="1198324"/>
    <lineage>
        <taxon>Archaea</taxon>
        <taxon>Methanobacteriati</taxon>
        <taxon>Methanobacteriota</taxon>
        <taxon>Stenosarchaea group</taxon>
        <taxon>Halobacteria</taxon>
        <taxon>Halobacteriales</taxon>
        <taxon>Haloferacaceae</taxon>
    </lineage>
</organism>
<keyword evidence="1" id="KW-1133">Transmembrane helix</keyword>
<protein>
    <submittedName>
        <fullName evidence="2">Uncharacterized protein</fullName>
    </submittedName>
</protein>
<dbReference type="RefSeq" id="WP_379695298.1">
    <property type="nucleotide sequence ID" value="NZ_JBHSXH010000014.1"/>
</dbReference>
<proteinExistence type="predicted"/>
<dbReference type="AlphaFoldDB" id="A0ABD5TXL4"/>
<accession>A0ABD5TXL4</accession>
<name>A0ABD5TXL4_9EURY</name>
<dbReference type="Proteomes" id="UP001596408">
    <property type="component" value="Unassembled WGS sequence"/>
</dbReference>
<keyword evidence="1" id="KW-0812">Transmembrane</keyword>
<reference evidence="2 3" key="1">
    <citation type="journal article" date="2019" name="Int. J. Syst. Evol. Microbiol.">
        <title>The Global Catalogue of Microorganisms (GCM) 10K type strain sequencing project: providing services to taxonomists for standard genome sequencing and annotation.</title>
        <authorList>
            <consortium name="The Broad Institute Genomics Platform"/>
            <consortium name="The Broad Institute Genome Sequencing Center for Infectious Disease"/>
            <person name="Wu L."/>
            <person name="Ma J."/>
        </authorList>
    </citation>
    <scope>NUCLEOTIDE SEQUENCE [LARGE SCALE GENOMIC DNA]</scope>
    <source>
        <strain evidence="2 3">YIM 94188</strain>
    </source>
</reference>